<dbReference type="EMBL" id="FRBD01000004">
    <property type="protein sequence ID" value="SHK49654.1"/>
    <property type="molecule type" value="Genomic_DNA"/>
</dbReference>
<dbReference type="OrthoDB" id="1058233at2"/>
<gene>
    <name evidence="2" type="ORF">SAMN05216463_104111</name>
</gene>
<proteinExistence type="predicted"/>
<dbReference type="AlphaFoldDB" id="A0A1M6SY75"/>
<accession>A0A1M6SY75</accession>
<dbReference type="RefSeq" id="WP_139261389.1">
    <property type="nucleotide sequence ID" value="NZ_FRBD01000004.1"/>
</dbReference>
<organism evidence="2 3">
    <name type="scientific">Xylanibacter ruminicola</name>
    <name type="common">Prevotella ruminicola</name>
    <dbReference type="NCBI Taxonomy" id="839"/>
    <lineage>
        <taxon>Bacteria</taxon>
        <taxon>Pseudomonadati</taxon>
        <taxon>Bacteroidota</taxon>
        <taxon>Bacteroidia</taxon>
        <taxon>Bacteroidales</taxon>
        <taxon>Prevotellaceae</taxon>
        <taxon>Xylanibacter</taxon>
    </lineage>
</organism>
<evidence type="ECO:0000313" key="2">
    <source>
        <dbReference type="EMBL" id="SHK49654.1"/>
    </source>
</evidence>
<evidence type="ECO:0000313" key="3">
    <source>
        <dbReference type="Proteomes" id="UP000184130"/>
    </source>
</evidence>
<name>A0A1M6SY75_XYLRU</name>
<feature type="signal peptide" evidence="1">
    <location>
        <begin position="1"/>
        <end position="22"/>
    </location>
</feature>
<reference evidence="2 3" key="1">
    <citation type="submission" date="2016-11" db="EMBL/GenBank/DDBJ databases">
        <authorList>
            <person name="Jaros S."/>
            <person name="Januszkiewicz K."/>
            <person name="Wedrychowicz H."/>
        </authorList>
    </citation>
    <scope>NUCLEOTIDE SEQUENCE [LARGE SCALE GENOMIC DNA]</scope>
    <source>
        <strain evidence="2 3">KHT3</strain>
    </source>
</reference>
<evidence type="ECO:0000256" key="1">
    <source>
        <dbReference type="SAM" id="SignalP"/>
    </source>
</evidence>
<keyword evidence="1" id="KW-0732">Signal</keyword>
<sequence>MKKYLIAGALVLICNVFMSSCGEDLGNYNSLEEEKKAQFAQNFEKFYGQISSTQDWGFGDAALSAVHAKTRSVNVNGNLWYQNWNRPVNVTADEAAKVLAEFSKKRENQTNTITINWNNYWVHQVHQSNNSYYDGFGQSTGDIHASMNKIIAYNTSGSSYYYEHVNNFNNGTNTTVYTDDETKQQYIGTTLMLDMGTNASNTNQFGYHNTRDSKDHFEYYIIAGADIDASLAGYYYVGFDFCASPSAEQANNKNMYVGRDWIYNDWIVRISPATSSGSGSSTGGGISTDTDGTEVYTKQHVLVHKWVFCEDLGSSSNRKDYDYNDLVFDARIVDEYKVIKNADGTESDYPGDNTHKYYAKITPLAAGGELAMWFDQDNTPVHSLFAYGVANNVLINTCNPDQEISMSHMEGLSAKTFIYNFNSLNDATINNITIFVRYSSSTYDLTAEEGEAPHKLCVPPGTRWAYERTDIKEAYTGFSDYVVNRIDPWNDGVEANLYPLDGVPDSLKIDQYGQYFYIKDSANSTENTTYTVTPSASETSIWTGETNFVNYSNSVEIAASNFAEVGDGTIVRFYGVANSSFNVKAIYLANTWTDVDLGDTRWVTGNDKCNYENTALNSYIELKLNATTAERFKSQGMRVYGNNFKLLSVTYDNSNQPTPAAEETLWTGPLDFGWSNKISLAYGAFMNKGLKAGSIIRFYMQSSATSYNGSVNDWNFKIFTGYEQGWTMNDCDKNGYNTDISKGYFDYVLTSDDAQVLAMEKNLGWTPSSSLQIQGEKFILNKITLIP</sequence>
<dbReference type="Proteomes" id="UP000184130">
    <property type="component" value="Unassembled WGS sequence"/>
</dbReference>
<protein>
    <recommendedName>
        <fullName evidence="4">Lipoprotein</fullName>
    </recommendedName>
</protein>
<feature type="chain" id="PRO_5012522744" description="Lipoprotein" evidence="1">
    <location>
        <begin position="23"/>
        <end position="787"/>
    </location>
</feature>
<dbReference type="PROSITE" id="PS51257">
    <property type="entry name" value="PROKAR_LIPOPROTEIN"/>
    <property type="match status" value="1"/>
</dbReference>
<evidence type="ECO:0008006" key="4">
    <source>
        <dbReference type="Google" id="ProtNLM"/>
    </source>
</evidence>